<keyword evidence="1" id="KW-0472">Membrane</keyword>
<gene>
    <name evidence="2" type="ORF">DIT97_07460</name>
    <name evidence="3" type="ORF">GmarT_46840</name>
</gene>
<accession>A0A3D3R259</accession>
<accession>A0A517XGV2</accession>
<organism evidence="2 4">
    <name type="scientific">Gimesia maris</name>
    <dbReference type="NCBI Taxonomy" id="122"/>
    <lineage>
        <taxon>Bacteria</taxon>
        <taxon>Pseudomonadati</taxon>
        <taxon>Planctomycetota</taxon>
        <taxon>Planctomycetia</taxon>
        <taxon>Planctomycetales</taxon>
        <taxon>Planctomycetaceae</taxon>
        <taxon>Gimesia</taxon>
    </lineage>
</organism>
<evidence type="ECO:0000313" key="5">
    <source>
        <dbReference type="Proteomes" id="UP000322887"/>
    </source>
</evidence>
<dbReference type="RefSeq" id="WP_002647003.1">
    <property type="nucleotide sequence ID" value="NZ_CP036341.1"/>
</dbReference>
<evidence type="ECO:0000313" key="2">
    <source>
        <dbReference type="EMBL" id="HCO22885.1"/>
    </source>
</evidence>
<reference evidence="3 5" key="2">
    <citation type="submission" date="2019-08" db="EMBL/GenBank/DDBJ databases">
        <title>Deep-cultivation of Planctomycetes and their phenomic and genomic characterization uncovers novel biology.</title>
        <authorList>
            <person name="Wiegand S."/>
            <person name="Jogler M."/>
            <person name="Boedeker C."/>
            <person name="Pinto D."/>
            <person name="Vollmers J."/>
            <person name="Rivas-Marin E."/>
            <person name="Kohn T."/>
            <person name="Peeters S.H."/>
            <person name="Heuer A."/>
            <person name="Rast P."/>
            <person name="Oberbeckmann S."/>
            <person name="Bunk B."/>
            <person name="Jeske O."/>
            <person name="Meyerdierks A."/>
            <person name="Storesund J.E."/>
            <person name="Kallscheuer N."/>
            <person name="Luecker S."/>
            <person name="Lage O.M."/>
            <person name="Pohl T."/>
            <person name="Merkel B.J."/>
            <person name="Hornburger P."/>
            <person name="Mueller R.-W."/>
            <person name="Bruemmer F."/>
            <person name="Labrenz M."/>
            <person name="Spormann A.M."/>
            <person name="Op den Camp H."/>
            <person name="Overmann J."/>
            <person name="Amann R."/>
            <person name="Jetten M.S.M."/>
            <person name="Mascher T."/>
            <person name="Medema M.H."/>
            <person name="Devos D.P."/>
            <person name="Kaster A.-K."/>
            <person name="Ovreas L."/>
            <person name="Rohde M."/>
            <person name="Galperin M.Y."/>
            <person name="Jogler C."/>
        </authorList>
    </citation>
    <scope>NUCLEOTIDE SEQUENCE [LARGE SCALE GENOMIC DNA]</scope>
    <source>
        <strain evidence="3 5">DSM 8797</strain>
    </source>
</reference>
<dbReference type="Proteomes" id="UP000322887">
    <property type="component" value="Chromosome"/>
</dbReference>
<dbReference type="EMBL" id="DQAY01000046">
    <property type="protein sequence ID" value="HCO22885.1"/>
    <property type="molecule type" value="Genomic_DNA"/>
</dbReference>
<dbReference type="AlphaFoldDB" id="A0A3D3R259"/>
<feature type="transmembrane region" description="Helical" evidence="1">
    <location>
        <begin position="114"/>
        <end position="131"/>
    </location>
</feature>
<keyword evidence="1" id="KW-0812">Transmembrane</keyword>
<feature type="transmembrane region" description="Helical" evidence="1">
    <location>
        <begin position="168"/>
        <end position="195"/>
    </location>
</feature>
<feature type="transmembrane region" description="Helical" evidence="1">
    <location>
        <begin position="85"/>
        <end position="107"/>
    </location>
</feature>
<keyword evidence="5" id="KW-1185">Reference proteome</keyword>
<feature type="transmembrane region" description="Helical" evidence="1">
    <location>
        <begin position="219"/>
        <end position="239"/>
    </location>
</feature>
<evidence type="ECO:0000313" key="3">
    <source>
        <dbReference type="EMBL" id="QEG18792.1"/>
    </source>
</evidence>
<evidence type="ECO:0000313" key="4">
    <source>
        <dbReference type="Proteomes" id="UP000263642"/>
    </source>
</evidence>
<feature type="transmembrane region" description="Helical" evidence="1">
    <location>
        <begin position="137"/>
        <end position="156"/>
    </location>
</feature>
<proteinExistence type="predicted"/>
<dbReference type="GeneID" id="98649144"/>
<dbReference type="Proteomes" id="UP000263642">
    <property type="component" value="Unassembled WGS sequence"/>
</dbReference>
<name>A0A3D3R259_9PLAN</name>
<dbReference type="EMBL" id="CP042910">
    <property type="protein sequence ID" value="QEG18792.1"/>
    <property type="molecule type" value="Genomic_DNA"/>
</dbReference>
<dbReference type="PANTHER" id="PTHR37308">
    <property type="entry name" value="INTEGRAL MEMBRANE PROTEIN"/>
    <property type="match status" value="1"/>
</dbReference>
<sequence length="339" mass="37377">MSHSEQPVTQTTPKFPAKSDLIQVGRGLLMGGADIIPGVSGGTVALILGIYQRLVTAISHCDARLFQLLAKRQWSDVAVHLDLRFVLPLGVGILTGVVSLASLMHYLLDYHLQLTLSVFFGLILASSYLVAQMVKRWTVLNVLAFLASLAGVYILVGEHSIQPPEGNLYVFFCGMIAICAMILPGISGALILILLGKYHDVTGLLKTIPKELLKGNIDWSGLVTVFVFVLGCLIGLILFSKVLRWLLHNYHTLTMAVLCGLMVGSLRRIWPFKVDVTPYTADQTPEMVPFKHRIYENVWPAAFDGQFWTSIVLIIVAAILIWGLDYLSQKYAMHGTSEL</sequence>
<protein>
    <submittedName>
        <fullName evidence="2">DUF368 domain-containing protein</fullName>
    </submittedName>
</protein>
<dbReference type="InterPro" id="IPR007163">
    <property type="entry name" value="VCA0040-like"/>
</dbReference>
<feature type="transmembrane region" description="Helical" evidence="1">
    <location>
        <begin position="307"/>
        <end position="327"/>
    </location>
</feature>
<keyword evidence="1" id="KW-1133">Transmembrane helix</keyword>
<dbReference type="PANTHER" id="PTHR37308:SF1">
    <property type="entry name" value="POLYPRENYL-PHOSPHATE TRANSPORTER"/>
    <property type="match status" value="1"/>
</dbReference>
<reference evidence="2 4" key="1">
    <citation type="journal article" date="2018" name="Nat. Biotechnol.">
        <title>A standardized bacterial taxonomy based on genome phylogeny substantially revises the tree of life.</title>
        <authorList>
            <person name="Parks D.H."/>
            <person name="Chuvochina M."/>
            <person name="Waite D.W."/>
            <person name="Rinke C."/>
            <person name="Skarshewski A."/>
            <person name="Chaumeil P.A."/>
            <person name="Hugenholtz P."/>
        </authorList>
    </citation>
    <scope>NUCLEOTIDE SEQUENCE [LARGE SCALE GENOMIC DNA]</scope>
    <source>
        <strain evidence="2">UBA9375</strain>
    </source>
</reference>
<evidence type="ECO:0000256" key="1">
    <source>
        <dbReference type="SAM" id="Phobius"/>
    </source>
</evidence>
<dbReference type="Pfam" id="PF04018">
    <property type="entry name" value="VCA0040-like"/>
    <property type="match status" value="1"/>
</dbReference>